<dbReference type="EC" id="1.16.1.9" evidence="4"/>
<keyword evidence="6" id="KW-1003">Cell membrane</keyword>
<evidence type="ECO:0000256" key="21">
    <source>
        <dbReference type="SAM" id="SignalP"/>
    </source>
</evidence>
<dbReference type="SUPFAM" id="SSF52343">
    <property type="entry name" value="Ferredoxin reductase-like, C-terminal NADP-linked domain"/>
    <property type="match status" value="1"/>
</dbReference>
<evidence type="ECO:0000256" key="2">
    <source>
        <dbReference type="ARBA" id="ARBA00004651"/>
    </source>
</evidence>
<dbReference type="Pfam" id="PF08022">
    <property type="entry name" value="FAD_binding_8"/>
    <property type="match status" value="1"/>
</dbReference>
<dbReference type="InterPro" id="IPR013112">
    <property type="entry name" value="FAD-bd_8"/>
</dbReference>
<dbReference type="EMBL" id="JAEUBF010001156">
    <property type="protein sequence ID" value="KAH3672345.1"/>
    <property type="molecule type" value="Genomic_DNA"/>
</dbReference>
<comment type="caution">
    <text evidence="23">The sequence shown here is derived from an EMBL/GenBank/DDBJ whole genome shotgun (WGS) entry which is preliminary data.</text>
</comment>
<evidence type="ECO:0000256" key="15">
    <source>
        <dbReference type="ARBA" id="ARBA00023004"/>
    </source>
</evidence>
<keyword evidence="15" id="KW-0408">Iron</keyword>
<keyword evidence="16" id="KW-0406">Ion transport</keyword>
<dbReference type="Proteomes" id="UP000769528">
    <property type="component" value="Unassembled WGS sequence"/>
</dbReference>
<evidence type="ECO:0000256" key="14">
    <source>
        <dbReference type="ARBA" id="ARBA00023002"/>
    </source>
</evidence>
<evidence type="ECO:0000256" key="9">
    <source>
        <dbReference type="ARBA" id="ARBA00022692"/>
    </source>
</evidence>
<comment type="cofactor">
    <cofactor evidence="1">
        <name>FAD</name>
        <dbReference type="ChEBI" id="CHEBI:57692"/>
    </cofactor>
</comment>
<evidence type="ECO:0000256" key="16">
    <source>
        <dbReference type="ARBA" id="ARBA00023065"/>
    </source>
</evidence>
<dbReference type="InterPro" id="IPR039261">
    <property type="entry name" value="FNR_nucleotide-bd"/>
</dbReference>
<feature type="chain" id="PRO_5040194641" description="ferric-chelate reductase (NADPH)" evidence="21">
    <location>
        <begin position="22"/>
        <end position="683"/>
    </location>
</feature>
<evidence type="ECO:0000256" key="5">
    <source>
        <dbReference type="ARBA" id="ARBA00022448"/>
    </source>
</evidence>
<evidence type="ECO:0000256" key="3">
    <source>
        <dbReference type="ARBA" id="ARBA00006278"/>
    </source>
</evidence>
<dbReference type="GO" id="GO:0006879">
    <property type="term" value="P:intracellular iron ion homeostasis"/>
    <property type="evidence" value="ECO:0007669"/>
    <property type="project" value="TreeGrafter"/>
</dbReference>
<dbReference type="InterPro" id="IPR013121">
    <property type="entry name" value="Fe_red_NAD-bd_6"/>
</dbReference>
<dbReference type="GO" id="GO:0052851">
    <property type="term" value="F:ferric-chelate reductase (NADPH) activity"/>
    <property type="evidence" value="ECO:0007669"/>
    <property type="project" value="UniProtKB-EC"/>
</dbReference>
<evidence type="ECO:0000256" key="20">
    <source>
        <dbReference type="SAM" id="Phobius"/>
    </source>
</evidence>
<evidence type="ECO:0000256" key="10">
    <source>
        <dbReference type="ARBA" id="ARBA00022827"/>
    </source>
</evidence>
<keyword evidence="5" id="KW-0813">Transport</keyword>
<keyword evidence="10" id="KW-0274">FAD</keyword>
<keyword evidence="13 20" id="KW-1133">Transmembrane helix</keyword>
<dbReference type="CDD" id="cd06186">
    <property type="entry name" value="NOX_Duox_like_FAD_NADP"/>
    <property type="match status" value="1"/>
</dbReference>
<dbReference type="GO" id="GO:0015677">
    <property type="term" value="P:copper ion import"/>
    <property type="evidence" value="ECO:0007669"/>
    <property type="project" value="TreeGrafter"/>
</dbReference>
<keyword evidence="18" id="KW-0325">Glycoprotein</keyword>
<feature type="transmembrane region" description="Helical" evidence="20">
    <location>
        <begin position="157"/>
        <end position="179"/>
    </location>
</feature>
<evidence type="ECO:0000256" key="1">
    <source>
        <dbReference type="ARBA" id="ARBA00001974"/>
    </source>
</evidence>
<evidence type="ECO:0000256" key="18">
    <source>
        <dbReference type="ARBA" id="ARBA00023180"/>
    </source>
</evidence>
<keyword evidence="7" id="KW-0349">Heme</keyword>
<dbReference type="Gene3D" id="3.40.50.80">
    <property type="entry name" value="Nucleotide-binding domain of ferredoxin-NADP reductase (FNR) module"/>
    <property type="match status" value="1"/>
</dbReference>
<keyword evidence="11" id="KW-0521">NADP</keyword>
<evidence type="ECO:0000256" key="13">
    <source>
        <dbReference type="ARBA" id="ARBA00022989"/>
    </source>
</evidence>
<keyword evidence="14" id="KW-0560">Oxidoreductase</keyword>
<comment type="subcellular location">
    <subcellularLocation>
        <location evidence="2">Cell membrane</location>
        <topology evidence="2">Multi-pass membrane protein</topology>
    </subcellularLocation>
</comment>
<accession>A0A9P8PIN7</accession>
<evidence type="ECO:0000256" key="11">
    <source>
        <dbReference type="ARBA" id="ARBA00022857"/>
    </source>
</evidence>
<feature type="transmembrane region" description="Helical" evidence="20">
    <location>
        <begin position="314"/>
        <end position="333"/>
    </location>
</feature>
<feature type="transmembrane region" description="Helical" evidence="20">
    <location>
        <begin position="354"/>
        <end position="371"/>
    </location>
</feature>
<comment type="similarity">
    <text evidence="3">Belongs to the ferric reductase (FRE) family.</text>
</comment>
<dbReference type="InterPro" id="IPR017927">
    <property type="entry name" value="FAD-bd_FR_type"/>
</dbReference>
<keyword evidence="21" id="KW-0732">Signal</keyword>
<dbReference type="InterPro" id="IPR013130">
    <property type="entry name" value="Fe3_Rdtase_TM_dom"/>
</dbReference>
<dbReference type="PANTHER" id="PTHR32361:SF9">
    <property type="entry name" value="FERRIC REDUCTASE TRANSMEMBRANE COMPONENT 3-RELATED"/>
    <property type="match status" value="1"/>
</dbReference>
<keyword evidence="9 20" id="KW-0812">Transmembrane</keyword>
<comment type="catalytic activity">
    <reaction evidence="19">
        <text>2 a Fe(II)-siderophore + NADP(+) + H(+) = 2 a Fe(III)-siderophore + NADPH</text>
        <dbReference type="Rhea" id="RHEA:28795"/>
        <dbReference type="Rhea" id="RHEA-COMP:11342"/>
        <dbReference type="Rhea" id="RHEA-COMP:11344"/>
        <dbReference type="ChEBI" id="CHEBI:15378"/>
        <dbReference type="ChEBI" id="CHEBI:29033"/>
        <dbReference type="ChEBI" id="CHEBI:29034"/>
        <dbReference type="ChEBI" id="CHEBI:57783"/>
        <dbReference type="ChEBI" id="CHEBI:58349"/>
        <dbReference type="EC" id="1.16.1.9"/>
    </reaction>
</comment>
<evidence type="ECO:0000313" key="23">
    <source>
        <dbReference type="EMBL" id="KAH3672345.1"/>
    </source>
</evidence>
<dbReference type="SUPFAM" id="SSF63380">
    <property type="entry name" value="Riboflavin synthase domain-like"/>
    <property type="match status" value="1"/>
</dbReference>
<evidence type="ECO:0000256" key="12">
    <source>
        <dbReference type="ARBA" id="ARBA00022982"/>
    </source>
</evidence>
<evidence type="ECO:0000256" key="6">
    <source>
        <dbReference type="ARBA" id="ARBA00022475"/>
    </source>
</evidence>
<dbReference type="Pfam" id="PF01794">
    <property type="entry name" value="Ferric_reduct"/>
    <property type="match status" value="1"/>
</dbReference>
<keyword evidence="17 20" id="KW-0472">Membrane</keyword>
<organism evidence="23 24">
    <name type="scientific">Wickerhamomyces mucosus</name>
    <dbReference type="NCBI Taxonomy" id="1378264"/>
    <lineage>
        <taxon>Eukaryota</taxon>
        <taxon>Fungi</taxon>
        <taxon>Dikarya</taxon>
        <taxon>Ascomycota</taxon>
        <taxon>Saccharomycotina</taxon>
        <taxon>Saccharomycetes</taxon>
        <taxon>Phaffomycetales</taxon>
        <taxon>Wickerhamomycetaceae</taxon>
        <taxon>Wickerhamomyces</taxon>
    </lineage>
</organism>
<dbReference type="GO" id="GO:0006826">
    <property type="term" value="P:iron ion transport"/>
    <property type="evidence" value="ECO:0007669"/>
    <property type="project" value="TreeGrafter"/>
</dbReference>
<keyword evidence="12" id="KW-0249">Electron transport</keyword>
<feature type="transmembrane region" description="Helical" evidence="20">
    <location>
        <begin position="383"/>
        <end position="414"/>
    </location>
</feature>
<dbReference type="OrthoDB" id="167398at2759"/>
<keyword evidence="8" id="KW-0285">Flavoprotein</keyword>
<dbReference type="SFLD" id="SFLDS00052">
    <property type="entry name" value="Ferric_Reductase_Domain"/>
    <property type="match status" value="1"/>
</dbReference>
<keyword evidence="7" id="KW-0479">Metal-binding</keyword>
<proteinExistence type="inferred from homology"/>
<protein>
    <recommendedName>
        <fullName evidence="4">ferric-chelate reductase (NADPH)</fullName>
        <ecNumber evidence="4">1.16.1.9</ecNumber>
    </recommendedName>
</protein>
<reference evidence="23" key="1">
    <citation type="journal article" date="2021" name="Open Biol.">
        <title>Shared evolutionary footprints suggest mitochondrial oxidative damage underlies multiple complex I losses in fungi.</title>
        <authorList>
            <person name="Schikora-Tamarit M.A."/>
            <person name="Marcet-Houben M."/>
            <person name="Nosek J."/>
            <person name="Gabaldon T."/>
        </authorList>
    </citation>
    <scope>NUCLEOTIDE SEQUENCE</scope>
    <source>
        <strain evidence="23">CBS6341</strain>
    </source>
</reference>
<sequence length="683" mass="80515">MRFIPTSIQVIFLIPLLVVYAEPLMGTDDQIILYSCQKSLSEFEFGCDDEYWACNCEYEPLIASIISCINNHLPPNANKFKSYENFILKCQKYDDIKITHEQIQSIVKNSTDIITLPTDKNYIEISNSTLYSPILPMENDVISKFKDYRAFLGNFDLAQYFGILINFYWIGIIFIFAIFHKLKHFSIIKIFQNKLILNPIRKYFTMPILFYNHYQPYKIIWNFGTLLPTTLESIILLNYIILNIVFLFYNIEVYPDNSIFGSDTTRQFYRYIADRSGILSFAHFPILILFAGRNNLLISFSGINYSSFMIYHKWTARVMFIQGAIHSMAYGVLIQQDKMMDYYRKIKWFQSGILAFYLGIVICVIAIHYIRTRYYEFFLISHIVLAFVFLMCCFIHCIEFGWLEWIIISFAFWLTDRIIRVYRLIKFGAPRAKIEYISDETFKISVQRPENWIPFPGCYVYIHFLHFSIFWQSHPFTIVDSALKDREITIYVKSKEGLTNKVLQLIGFSQPYFMRVSLEGPYGFESPLQNYNNVLLIAGGNGIPGPFYHVIHLVKQSLLPKKRIRLIWIIRKVETLKWFQSELETCFKYSEYLEIDIYITKNFDSKMISNNMLLAKFNKFIRFHKGRIPTSKVLMDEFVNVTGSLAISTCGPPILCDDIRNFTANNLNHCQHRVDLFEELQVW</sequence>
<evidence type="ECO:0000256" key="8">
    <source>
        <dbReference type="ARBA" id="ARBA00022630"/>
    </source>
</evidence>
<dbReference type="GO" id="GO:0005886">
    <property type="term" value="C:plasma membrane"/>
    <property type="evidence" value="ECO:0007669"/>
    <property type="project" value="UniProtKB-SubCell"/>
</dbReference>
<dbReference type="SFLD" id="SFLDG01168">
    <property type="entry name" value="Ferric_reductase_subgroup_(FRE"/>
    <property type="match status" value="1"/>
</dbReference>
<gene>
    <name evidence="23" type="ORF">WICMUC_004317</name>
</gene>
<feature type="domain" description="FAD-binding FR-type" evidence="22">
    <location>
        <begin position="411"/>
        <end position="528"/>
    </location>
</feature>
<reference evidence="23" key="2">
    <citation type="submission" date="2021-01" db="EMBL/GenBank/DDBJ databases">
        <authorList>
            <person name="Schikora-Tamarit M.A."/>
        </authorList>
    </citation>
    <scope>NUCLEOTIDE SEQUENCE</scope>
    <source>
        <strain evidence="23">CBS6341</strain>
    </source>
</reference>
<dbReference type="InterPro" id="IPR017938">
    <property type="entry name" value="Riboflavin_synthase-like_b-brl"/>
</dbReference>
<feature type="transmembrane region" description="Helical" evidence="20">
    <location>
        <begin position="272"/>
        <end position="292"/>
    </location>
</feature>
<feature type="signal peptide" evidence="21">
    <location>
        <begin position="1"/>
        <end position="21"/>
    </location>
</feature>
<dbReference type="Pfam" id="PF08030">
    <property type="entry name" value="NAD_binding_6"/>
    <property type="match status" value="1"/>
</dbReference>
<evidence type="ECO:0000313" key="24">
    <source>
        <dbReference type="Proteomes" id="UP000769528"/>
    </source>
</evidence>
<dbReference type="PANTHER" id="PTHR32361">
    <property type="entry name" value="FERRIC/CUPRIC REDUCTASE TRANSMEMBRANE COMPONENT"/>
    <property type="match status" value="1"/>
</dbReference>
<evidence type="ECO:0000256" key="7">
    <source>
        <dbReference type="ARBA" id="ARBA00022617"/>
    </source>
</evidence>
<evidence type="ECO:0000259" key="22">
    <source>
        <dbReference type="PROSITE" id="PS51384"/>
    </source>
</evidence>
<dbReference type="AlphaFoldDB" id="A0A9P8PIN7"/>
<evidence type="ECO:0000256" key="4">
    <source>
        <dbReference type="ARBA" id="ARBA00012668"/>
    </source>
</evidence>
<keyword evidence="24" id="KW-1185">Reference proteome</keyword>
<name>A0A9P8PIN7_9ASCO</name>
<evidence type="ECO:0000256" key="19">
    <source>
        <dbReference type="ARBA" id="ARBA00048483"/>
    </source>
</evidence>
<dbReference type="PROSITE" id="PS51384">
    <property type="entry name" value="FAD_FR"/>
    <property type="match status" value="1"/>
</dbReference>
<dbReference type="InterPro" id="IPR051410">
    <property type="entry name" value="Ferric/Cupric_Reductase"/>
</dbReference>
<evidence type="ECO:0000256" key="17">
    <source>
        <dbReference type="ARBA" id="ARBA00023136"/>
    </source>
</evidence>